<feature type="compositionally biased region" description="Low complexity" evidence="2">
    <location>
        <begin position="180"/>
        <end position="207"/>
    </location>
</feature>
<dbReference type="SMART" id="SM00149">
    <property type="entry name" value="PLCYc"/>
    <property type="match status" value="1"/>
</dbReference>
<dbReference type="InterPro" id="IPR000008">
    <property type="entry name" value="C2_dom"/>
</dbReference>
<dbReference type="SUPFAM" id="SSF51695">
    <property type="entry name" value="PLC-like phosphodiesterases"/>
    <property type="match status" value="1"/>
</dbReference>
<dbReference type="SMART" id="SM00148">
    <property type="entry name" value="PLCXc"/>
    <property type="match status" value="1"/>
</dbReference>
<dbReference type="PANTHER" id="PTHR10336">
    <property type="entry name" value="PHOSPHOINOSITIDE-SPECIFIC PHOSPHOLIPASE C FAMILY PROTEIN"/>
    <property type="match status" value="1"/>
</dbReference>
<feature type="region of interest" description="Disordered" evidence="2">
    <location>
        <begin position="309"/>
        <end position="347"/>
    </location>
</feature>
<keyword evidence="4" id="KW-1185">Reference proteome</keyword>
<sequence>MDEVVKKTGDISVADPAAVTSFAPSVLAHLERIYNSVKAYQSDFLLHVQQESPDAIEAVDPLASLEAFQAYMASPASSALRPAKDASFSHPMTDYFISSSHNTYLTGNQLSSDSDARAYASVLLNGCRCVEIDVWDGEPDSDSESDDETSSSSSSSDEEDANHKPASQPNPPRRKKSVKKSLSSKLGGLLGRSSSGDAASASQQPVDPAAPPPRPEPRVLHGHTLTKGTTFRDVCYAIRDNAFVTNDMPVIVSLEVHACLEQQQTMVEIMEEAFKGMLIEVTPEIEATKIIPAPEDLKRKILIKVKWVSPTGDGPQDDGEDRTDELDELQQKASQGDSTGPPAKPPSKIFQGLSRLAVFTKGFRFSHFAQPEAKVPGHVFSLSEKAARAAHAKDPEALFEHNRNHFMRIYPFGLRVTSSNLDPSFFWRRGAQIVALNWQNVDKGVMLNRAMFADQRGWVLKPPGYRSSDGAGSAIVRKQLDLSIEVLAGQNIPLPPGDTNEKGFHPYVACHLHVEADGDNAAGVPQGDDSTDSEKSSYKRTIKSATGCNPDFGSQLIHFPTVSGIVDELTFIRFKVKDDEFGRDSVAAWACIKLDHLQEGYRLIHLCDCAGSASGGSLLVRITKTLS</sequence>
<dbReference type="PROSITE" id="PS50008">
    <property type="entry name" value="PIPLC_Y_DOMAIN"/>
    <property type="match status" value="1"/>
</dbReference>
<keyword evidence="1" id="KW-0378">Hydrolase</keyword>
<dbReference type="InterPro" id="IPR035892">
    <property type="entry name" value="C2_domain_sf"/>
</dbReference>
<feature type="compositionally biased region" description="Acidic residues" evidence="2">
    <location>
        <begin position="315"/>
        <end position="328"/>
    </location>
</feature>
<feature type="region of interest" description="Disordered" evidence="2">
    <location>
        <begin position="135"/>
        <end position="224"/>
    </location>
</feature>
<dbReference type="Gene3D" id="3.20.20.190">
    <property type="entry name" value="Phosphatidylinositol (PI) phosphodiesterase"/>
    <property type="match status" value="1"/>
</dbReference>
<dbReference type="PROSITE" id="PS50007">
    <property type="entry name" value="PIPLC_X_DOMAIN"/>
    <property type="match status" value="1"/>
</dbReference>
<dbReference type="SUPFAM" id="SSF49562">
    <property type="entry name" value="C2 domain (Calcium/lipid-binding domain, CaLB)"/>
    <property type="match status" value="1"/>
</dbReference>
<dbReference type="CDD" id="cd08598">
    <property type="entry name" value="PI-PLC1c_yeast"/>
    <property type="match status" value="1"/>
</dbReference>
<evidence type="ECO:0000256" key="2">
    <source>
        <dbReference type="SAM" id="MobiDB-lite"/>
    </source>
</evidence>
<dbReference type="OrthoDB" id="269822at2759"/>
<protein>
    <recommendedName>
        <fullName evidence="1">Phosphoinositide phospholipase C</fullName>
        <ecNumber evidence="1">3.1.4.11</ecNumber>
    </recommendedName>
</protein>
<evidence type="ECO:0000313" key="4">
    <source>
        <dbReference type="Proteomes" id="UP000452235"/>
    </source>
</evidence>
<name>A0A5M3YMF1_ASPTE</name>
<dbReference type="Gene3D" id="2.60.40.150">
    <property type="entry name" value="C2 domain"/>
    <property type="match status" value="1"/>
</dbReference>
<proteinExistence type="predicted"/>
<dbReference type="GO" id="GO:0016042">
    <property type="term" value="P:lipid catabolic process"/>
    <property type="evidence" value="ECO:0007669"/>
    <property type="project" value="UniProtKB-KW"/>
</dbReference>
<dbReference type="GO" id="GO:0004435">
    <property type="term" value="F:phosphatidylinositol-4,5-bisphosphate phospholipase C activity"/>
    <property type="evidence" value="ECO:0007669"/>
    <property type="project" value="UniProtKB-EC"/>
</dbReference>
<dbReference type="Proteomes" id="UP000452235">
    <property type="component" value="Unassembled WGS sequence"/>
</dbReference>
<comment type="caution">
    <text evidence="3">The sequence shown here is derived from an EMBL/GenBank/DDBJ whole genome shotgun (WGS) entry which is preliminary data.</text>
</comment>
<dbReference type="SMART" id="SM00239">
    <property type="entry name" value="C2"/>
    <property type="match status" value="1"/>
</dbReference>
<dbReference type="PRINTS" id="PR00390">
    <property type="entry name" value="PHPHLIPASEC"/>
</dbReference>
<keyword evidence="1" id="KW-0442">Lipid degradation</keyword>
<dbReference type="FunFam" id="2.60.40.150:FF:000220">
    <property type="entry name" value="Phosphoinositide phospholipase C"/>
    <property type="match status" value="1"/>
</dbReference>
<dbReference type="VEuPathDB" id="FungiDB:ATEG_01681"/>
<feature type="compositionally biased region" description="Acidic residues" evidence="2">
    <location>
        <begin position="135"/>
        <end position="149"/>
    </location>
</feature>
<dbReference type="Pfam" id="PF00387">
    <property type="entry name" value="PI-PLC-Y"/>
    <property type="match status" value="1"/>
</dbReference>
<comment type="catalytic activity">
    <reaction evidence="1">
        <text>a 1,2-diacyl-sn-glycero-3-phospho-(1D-myo-inositol-4,5-bisphosphate) + H2O = 1D-myo-inositol 1,4,5-trisphosphate + a 1,2-diacyl-sn-glycerol + H(+)</text>
        <dbReference type="Rhea" id="RHEA:33179"/>
        <dbReference type="ChEBI" id="CHEBI:15377"/>
        <dbReference type="ChEBI" id="CHEBI:15378"/>
        <dbReference type="ChEBI" id="CHEBI:17815"/>
        <dbReference type="ChEBI" id="CHEBI:58456"/>
        <dbReference type="ChEBI" id="CHEBI:203600"/>
        <dbReference type="EC" id="3.1.4.11"/>
    </reaction>
</comment>
<dbReference type="AlphaFoldDB" id="A0A5M3YMF1"/>
<dbReference type="InterPro" id="IPR001711">
    <property type="entry name" value="PLipase_C_Pinositol-sp_Y"/>
</dbReference>
<dbReference type="InterPro" id="IPR017946">
    <property type="entry name" value="PLC-like_Pdiesterase_TIM-brl"/>
</dbReference>
<dbReference type="InterPro" id="IPR001192">
    <property type="entry name" value="PI-PLC_fam"/>
</dbReference>
<keyword evidence="1" id="KW-0443">Lipid metabolism</keyword>
<dbReference type="PANTHER" id="PTHR10336:SF82">
    <property type="entry name" value="PHOSPHOINOSITIDE PHOSPHOLIPASE C"/>
    <property type="match status" value="1"/>
</dbReference>
<reference evidence="3 4" key="1">
    <citation type="submission" date="2020-01" db="EMBL/GenBank/DDBJ databases">
        <title>Aspergillus terreus IFO 6365 whole genome shotgun sequence.</title>
        <authorList>
            <person name="Kanamasa S."/>
            <person name="Takahashi H."/>
        </authorList>
    </citation>
    <scope>NUCLEOTIDE SEQUENCE [LARGE SCALE GENOMIC DNA]</scope>
    <source>
        <strain evidence="3 4">IFO 6365</strain>
    </source>
</reference>
<dbReference type="Pfam" id="PF00388">
    <property type="entry name" value="PI-PLC-X"/>
    <property type="match status" value="1"/>
</dbReference>
<gene>
    <name evidence="3" type="ORF">ATEIFO6365_0001090200</name>
</gene>
<dbReference type="EMBL" id="BLJY01000001">
    <property type="protein sequence ID" value="GFF12678.1"/>
    <property type="molecule type" value="Genomic_DNA"/>
</dbReference>
<organism evidence="3 4">
    <name type="scientific">Aspergillus terreus</name>
    <dbReference type="NCBI Taxonomy" id="33178"/>
    <lineage>
        <taxon>Eukaryota</taxon>
        <taxon>Fungi</taxon>
        <taxon>Dikarya</taxon>
        <taxon>Ascomycota</taxon>
        <taxon>Pezizomycotina</taxon>
        <taxon>Eurotiomycetes</taxon>
        <taxon>Eurotiomycetidae</taxon>
        <taxon>Eurotiales</taxon>
        <taxon>Aspergillaceae</taxon>
        <taxon>Aspergillus</taxon>
        <taxon>Aspergillus subgen. Circumdati</taxon>
    </lineage>
</organism>
<evidence type="ECO:0000313" key="3">
    <source>
        <dbReference type="EMBL" id="GFF12678.1"/>
    </source>
</evidence>
<dbReference type="InterPro" id="IPR000909">
    <property type="entry name" value="PLipase_C_PInositol-sp_X_dom"/>
</dbReference>
<dbReference type="GO" id="GO:0051209">
    <property type="term" value="P:release of sequestered calcium ion into cytosol"/>
    <property type="evidence" value="ECO:0007669"/>
    <property type="project" value="TreeGrafter"/>
</dbReference>
<accession>A0A5M3YMF1</accession>
<evidence type="ECO:0000256" key="1">
    <source>
        <dbReference type="RuleBase" id="RU361133"/>
    </source>
</evidence>
<dbReference type="GO" id="GO:0048015">
    <property type="term" value="P:phosphatidylinositol-mediated signaling"/>
    <property type="evidence" value="ECO:0007669"/>
    <property type="project" value="TreeGrafter"/>
</dbReference>
<dbReference type="EC" id="3.1.4.11" evidence="1"/>
<dbReference type="CDD" id="cd00275">
    <property type="entry name" value="C2_PLC_like"/>
    <property type="match status" value="1"/>
</dbReference>